<dbReference type="InterPro" id="IPR036259">
    <property type="entry name" value="MFS_trans_sf"/>
</dbReference>
<feature type="transmembrane region" description="Helical" evidence="6">
    <location>
        <begin position="14"/>
        <end position="32"/>
    </location>
</feature>
<feature type="transmembrane region" description="Helical" evidence="6">
    <location>
        <begin position="345"/>
        <end position="366"/>
    </location>
</feature>
<dbReference type="InterPro" id="IPR020846">
    <property type="entry name" value="MFS_dom"/>
</dbReference>
<proteinExistence type="predicted"/>
<sequence length="405" mass="44201">MLEKESDKAEFSKALKIGALCIVTYTASYIMRNVLSVSSVQMLKDGFTKDKIGSISSIYFMAYAFGQLVNGRLGDKAKAKNMVVTGLFMSGFAAICFLLVQNLYMQIVVFALNGFGLSMLRGPLVKTISENTIPKHARNICIGFSAAGLCGPLFAGMLAAVLNWRYVFFSSAAITVIMGILSFAVLSFYESKGVIADISKNNKKEKTSYFKMFLIDKFLMYLFVGALTETVSSSVVFWIPAYLAENLGFSASQASLIYSVISVIRSVCPFLCIFIFNLIKNKDRLLIGTLFSAACVFFALMNFASNRWVNISSAVLALVCVGCVSSTLWSFFIPSLGKYGCVSSANGLFDFAGYIAASAANMFFATAVTKFGWTRLTYIWSALMLSGVLVVLLCGVLPLKKVRKV</sequence>
<evidence type="ECO:0000259" key="7">
    <source>
        <dbReference type="PROSITE" id="PS50850"/>
    </source>
</evidence>
<keyword evidence="3 6" id="KW-0812">Transmembrane</keyword>
<feature type="transmembrane region" description="Helical" evidence="6">
    <location>
        <begin position="285"/>
        <end position="305"/>
    </location>
</feature>
<dbReference type="Pfam" id="PF07690">
    <property type="entry name" value="MFS_1"/>
    <property type="match status" value="1"/>
</dbReference>
<dbReference type="Proteomes" id="UP000647416">
    <property type="component" value="Unassembled WGS sequence"/>
</dbReference>
<dbReference type="InterPro" id="IPR011701">
    <property type="entry name" value="MFS"/>
</dbReference>
<accession>A0A926FDC2</accession>
<feature type="transmembrane region" description="Helical" evidence="6">
    <location>
        <begin position="311"/>
        <end position="333"/>
    </location>
</feature>
<evidence type="ECO:0000256" key="2">
    <source>
        <dbReference type="ARBA" id="ARBA00022448"/>
    </source>
</evidence>
<feature type="transmembrane region" description="Helical" evidence="6">
    <location>
        <begin position="82"/>
        <end position="101"/>
    </location>
</feature>
<feature type="transmembrane region" description="Helical" evidence="6">
    <location>
        <begin position="107"/>
        <end position="128"/>
    </location>
</feature>
<dbReference type="PROSITE" id="PS50850">
    <property type="entry name" value="MFS"/>
    <property type="match status" value="1"/>
</dbReference>
<keyword evidence="9" id="KW-1185">Reference proteome</keyword>
<feature type="transmembrane region" description="Helical" evidence="6">
    <location>
        <begin position="378"/>
        <end position="399"/>
    </location>
</feature>
<dbReference type="RefSeq" id="WP_262432459.1">
    <property type="nucleotide sequence ID" value="NZ_JACRTE010000015.1"/>
</dbReference>
<dbReference type="GO" id="GO:0061513">
    <property type="term" value="F:glucose 6-phosphate:phosphate antiporter activity"/>
    <property type="evidence" value="ECO:0007669"/>
    <property type="project" value="TreeGrafter"/>
</dbReference>
<dbReference type="Gene3D" id="1.20.1250.20">
    <property type="entry name" value="MFS general substrate transporter like domains"/>
    <property type="match status" value="2"/>
</dbReference>
<evidence type="ECO:0000256" key="5">
    <source>
        <dbReference type="ARBA" id="ARBA00023136"/>
    </source>
</evidence>
<dbReference type="AlphaFoldDB" id="A0A926FDC2"/>
<dbReference type="GO" id="GO:0035435">
    <property type="term" value="P:phosphate ion transmembrane transport"/>
    <property type="evidence" value="ECO:0007669"/>
    <property type="project" value="TreeGrafter"/>
</dbReference>
<dbReference type="EMBL" id="JACRTE010000015">
    <property type="protein sequence ID" value="MBC8597137.1"/>
    <property type="molecule type" value="Genomic_DNA"/>
</dbReference>
<evidence type="ECO:0000313" key="8">
    <source>
        <dbReference type="EMBL" id="MBC8597137.1"/>
    </source>
</evidence>
<feature type="transmembrane region" description="Helical" evidence="6">
    <location>
        <begin position="140"/>
        <end position="162"/>
    </location>
</feature>
<keyword evidence="5 6" id="KW-0472">Membrane</keyword>
<gene>
    <name evidence="8" type="ORF">H8706_09690</name>
</gene>
<comment type="subcellular location">
    <subcellularLocation>
        <location evidence="1">Cell membrane</location>
        <topology evidence="1">Multi-pass membrane protein</topology>
    </subcellularLocation>
</comment>
<evidence type="ECO:0000256" key="1">
    <source>
        <dbReference type="ARBA" id="ARBA00004651"/>
    </source>
</evidence>
<evidence type="ECO:0000256" key="6">
    <source>
        <dbReference type="SAM" id="Phobius"/>
    </source>
</evidence>
<protein>
    <submittedName>
        <fullName evidence="8">MFS transporter</fullName>
    </submittedName>
</protein>
<name>A0A926FDC2_9FIRM</name>
<feature type="transmembrane region" description="Helical" evidence="6">
    <location>
        <begin position="218"/>
        <end position="244"/>
    </location>
</feature>
<feature type="transmembrane region" description="Helical" evidence="6">
    <location>
        <begin position="168"/>
        <end position="189"/>
    </location>
</feature>
<dbReference type="SUPFAM" id="SSF103473">
    <property type="entry name" value="MFS general substrate transporter"/>
    <property type="match status" value="1"/>
</dbReference>
<evidence type="ECO:0000313" key="9">
    <source>
        <dbReference type="Proteomes" id="UP000647416"/>
    </source>
</evidence>
<organism evidence="8 9">
    <name type="scientific">Qingrenia yutianensis</name>
    <dbReference type="NCBI Taxonomy" id="2763676"/>
    <lineage>
        <taxon>Bacteria</taxon>
        <taxon>Bacillati</taxon>
        <taxon>Bacillota</taxon>
        <taxon>Clostridia</taxon>
        <taxon>Eubacteriales</taxon>
        <taxon>Oscillospiraceae</taxon>
        <taxon>Qingrenia</taxon>
    </lineage>
</organism>
<keyword evidence="4 6" id="KW-1133">Transmembrane helix</keyword>
<keyword evidence="2" id="KW-0813">Transport</keyword>
<feature type="transmembrane region" description="Helical" evidence="6">
    <location>
        <begin position="52"/>
        <end position="70"/>
    </location>
</feature>
<comment type="caution">
    <text evidence="8">The sequence shown here is derived from an EMBL/GenBank/DDBJ whole genome shotgun (WGS) entry which is preliminary data.</text>
</comment>
<dbReference type="PANTHER" id="PTHR43826">
    <property type="entry name" value="GLUCOSE-6-PHOSPHATE EXCHANGER SLC37A4"/>
    <property type="match status" value="1"/>
</dbReference>
<evidence type="ECO:0000256" key="3">
    <source>
        <dbReference type="ARBA" id="ARBA00022692"/>
    </source>
</evidence>
<feature type="transmembrane region" description="Helical" evidence="6">
    <location>
        <begin position="256"/>
        <end position="278"/>
    </location>
</feature>
<feature type="domain" description="Major facilitator superfamily (MFS) profile" evidence="7">
    <location>
        <begin position="1"/>
        <end position="399"/>
    </location>
</feature>
<reference evidence="8" key="1">
    <citation type="submission" date="2020-08" db="EMBL/GenBank/DDBJ databases">
        <title>Genome public.</title>
        <authorList>
            <person name="Liu C."/>
            <person name="Sun Q."/>
        </authorList>
    </citation>
    <scope>NUCLEOTIDE SEQUENCE</scope>
    <source>
        <strain evidence="8">NSJ-50</strain>
    </source>
</reference>
<dbReference type="InterPro" id="IPR051337">
    <property type="entry name" value="OPA_Antiporter"/>
</dbReference>
<dbReference type="PANTHER" id="PTHR43826:SF3">
    <property type="entry name" value="GLUCOSE-6-PHOSPHATE EXCHANGER SLC37A4"/>
    <property type="match status" value="1"/>
</dbReference>
<evidence type="ECO:0000256" key="4">
    <source>
        <dbReference type="ARBA" id="ARBA00022989"/>
    </source>
</evidence>
<dbReference type="GO" id="GO:0005886">
    <property type="term" value="C:plasma membrane"/>
    <property type="evidence" value="ECO:0007669"/>
    <property type="project" value="UniProtKB-SubCell"/>
</dbReference>